<dbReference type="EMBL" id="JAAXPR010000032">
    <property type="protein sequence ID" value="NKZ21335.1"/>
    <property type="molecule type" value="Genomic_DNA"/>
</dbReference>
<reference evidence="5 6" key="1">
    <citation type="submission" date="2020-04" db="EMBL/GenBank/DDBJ databases">
        <title>MicrobeNet Type strains.</title>
        <authorList>
            <person name="Nicholson A.C."/>
        </authorList>
    </citation>
    <scope>NUCLEOTIDE SEQUENCE [LARGE SCALE GENOMIC DNA]</scope>
    <source>
        <strain evidence="5 6">CCUG 69612</strain>
    </source>
</reference>
<feature type="transmembrane region" description="Helical" evidence="2">
    <location>
        <begin position="1444"/>
        <end position="1465"/>
    </location>
</feature>
<evidence type="ECO:0000313" key="5">
    <source>
        <dbReference type="EMBL" id="NKZ21335.1"/>
    </source>
</evidence>
<dbReference type="SUPFAM" id="SSF49401">
    <property type="entry name" value="Bacterial adhesins"/>
    <property type="match status" value="1"/>
</dbReference>
<dbReference type="CDD" id="cd00222">
    <property type="entry name" value="CollagenBindB"/>
    <property type="match status" value="1"/>
</dbReference>
<evidence type="ECO:0000313" key="6">
    <source>
        <dbReference type="Proteomes" id="UP000522720"/>
    </source>
</evidence>
<dbReference type="InterPro" id="IPR008966">
    <property type="entry name" value="Adhesion_dom_sf"/>
</dbReference>
<feature type="transmembrane region" description="Helical" evidence="2">
    <location>
        <begin position="26"/>
        <end position="47"/>
    </location>
</feature>
<dbReference type="SUPFAM" id="SSF49478">
    <property type="entry name" value="Cna protein B-type domain"/>
    <property type="match status" value="1"/>
</dbReference>
<dbReference type="Proteomes" id="UP000522720">
    <property type="component" value="Unassembled WGS sequence"/>
</dbReference>
<gene>
    <name evidence="5" type="ORF">HF992_11010</name>
</gene>
<keyword evidence="2" id="KW-1133">Transmembrane helix</keyword>
<organism evidence="5 6">
    <name type="scientific">Streptococcus ovuberis</name>
    <dbReference type="NCBI Taxonomy" id="1936207"/>
    <lineage>
        <taxon>Bacteria</taxon>
        <taxon>Bacillati</taxon>
        <taxon>Bacillota</taxon>
        <taxon>Bacilli</taxon>
        <taxon>Lactobacillales</taxon>
        <taxon>Streptococcaceae</taxon>
        <taxon>Streptococcus</taxon>
    </lineage>
</organism>
<comment type="caution">
    <text evidence="5">The sequence shown here is derived from an EMBL/GenBank/DDBJ whole genome shotgun (WGS) entry which is preliminary data.</text>
</comment>
<accession>A0A7X6S2G0</accession>
<dbReference type="Gene3D" id="2.60.40.10">
    <property type="entry name" value="Immunoglobulins"/>
    <property type="match status" value="1"/>
</dbReference>
<dbReference type="InterPro" id="IPR041033">
    <property type="entry name" value="SpaA_PFL_dom_1"/>
</dbReference>
<feature type="domain" description="CNA-B" evidence="3">
    <location>
        <begin position="1321"/>
        <end position="1416"/>
    </location>
</feature>
<keyword evidence="6" id="KW-1185">Reference proteome</keyword>
<dbReference type="Pfam" id="PF05738">
    <property type="entry name" value="Cna_B"/>
    <property type="match status" value="1"/>
</dbReference>
<feature type="domain" description="SpaA-like prealbumin fold" evidence="4">
    <location>
        <begin position="1189"/>
        <end position="1268"/>
    </location>
</feature>
<dbReference type="InterPro" id="IPR008454">
    <property type="entry name" value="Collagen-bd_Cna-like_B-typ_dom"/>
</dbReference>
<dbReference type="InterPro" id="IPR013783">
    <property type="entry name" value="Ig-like_fold"/>
</dbReference>
<dbReference type="Gene3D" id="2.60.40.1140">
    <property type="entry name" value="Collagen-binding surface protein Cna, B-type domain"/>
    <property type="match status" value="1"/>
</dbReference>
<evidence type="ECO:0000259" key="4">
    <source>
        <dbReference type="Pfam" id="PF17802"/>
    </source>
</evidence>
<name>A0A7X6S2G0_9STRE</name>
<feature type="region of interest" description="Disordered" evidence="1">
    <location>
        <begin position="95"/>
        <end position="115"/>
    </location>
</feature>
<keyword evidence="2" id="KW-0812">Transmembrane</keyword>
<sequence>MSFGYFLGKLKLILKEKKHKKRIKQIASVLSVFIVFITMYFLILPAITLNLEDQTAVLQTSQENAPIILGEEALDHKKVSSSVVEKETVATAELQVGQTKSSSPVDSEESSYQKAGRFEEELDDVLVTVDYPEKTFSQSVKLSVTRLVDFEAFRPKIDQVLSKDNRGMSALYAYDITFVNASGEEVKPLQKVAVSLKFKDFPKSQELQEEWKLFHVSNELNQVEEITQKETTVISELPSGEVAELSFQSDSFSPYVLAGVTYQDLKDFLTEASIEGASTYVEATKLLETHLKLGFNIPSASIKNSATYAMELPVDSSWGSALQPNVDYTGREQGKDAFKFRFVELNGKKYLAITFLESYLKTVDPESPIKGTVYYQANIGETNKTSDGSYTIPIIDKVTVTIPSQDITTVKTPDEAKYDIRSEKAGAIRYEGDEAYLDYKITISSDKGTKGEVKLSDRLTATGLTVSPLEIVSIIKHDYKYWYGDEGVNHQTLTQTYQPNQSGTAFDLTLPPLNARQVYTVTYRYKVSDIPAGKLSQVNNTLNVESPDIPKPSPKDVNLSVTRNTLAKSGRYDEASNKITWTITVNDLNNDIAGAVLTDDMFSKIKVAELTSDQSQGFSIEKNPNGTVKQIKFTATNGGKNTNKYIFTYVTPADETSNEWGTTAGSVINNATVTDKGESVKATATVGTGKGNTGNLEKTFAEINATGQSETKRLKWNIKISMPGSQKIPKGTQFHDSLTAGNSANFEHHYFTKAQLEDIYNQLRVIFGDITFVAQDSSWQNKPLDQFTDDQKYISFTYTLNQEFRSNQSDISLEYESTANVSSISTFKNKIRSLDISSEASYKYEATGRVSKRDGNNIVWDGIGNDYNPKDSENTIQKDGLVKWAIKVKLDDTTTKVSLVDTPPTGLTLAELTYGKLYGLNDSNQTVISGGNITKSSSWQTYSGIDLNGTVDANGAVSLTFSSNNGQTLKEQIGSEDFYVLLSFKTDVVPIDEDVIKTYKNTVSVSVNDQPAGEDDHTQKITIKPGVKLTKAGMWLNDNREVAYRLTLNPDALDLAVGKDSYVLTDILSYQEDEATKLSYDLKKDSVQLLDKTGQVVDPSLWSWTVEKVRGENGQIDSILKVNVPDSQTFTLQYNYLVTREVSASNKAQLSVKNSAEIERLRSGKVDVTTHINWSIVQAGGTSESIKFFKLIKVDAKNFGIGLLGATFEVRENSTDKVVARYQTKADGTISINSSSTDGIAGSRPLEQEKLYYVVETKAPIAYQLPDEGEVPRYYFYFSETDRQPTNLGDLVSNPPEMVNLAKQSKQIYVPNEKLPEKTVITVVKKWQDTDSKPTDRVDATITIDLIQIAVSADGQRSEKILKTVTIGKGDQWTKTFEELPLRGVNDSGQALSYAYRVNEHTLSGYDISYSVGEEGVTSGEVIVTNKAQKAYELPKTGGDGTTLFYVTSATLILVPTIGYIRLLYKRYRIGGD</sequence>
<evidence type="ECO:0000259" key="3">
    <source>
        <dbReference type="Pfam" id="PF05738"/>
    </source>
</evidence>
<keyword evidence="2" id="KW-0472">Membrane</keyword>
<proteinExistence type="predicted"/>
<protein>
    <submittedName>
        <fullName evidence="5">Peptidase</fullName>
    </submittedName>
</protein>
<evidence type="ECO:0000256" key="2">
    <source>
        <dbReference type="SAM" id="Phobius"/>
    </source>
</evidence>
<dbReference type="RefSeq" id="WP_168550062.1">
    <property type="nucleotide sequence ID" value="NZ_JAAXPR010000032.1"/>
</dbReference>
<evidence type="ECO:0000256" key="1">
    <source>
        <dbReference type="SAM" id="MobiDB-lite"/>
    </source>
</evidence>
<dbReference type="Pfam" id="PF17802">
    <property type="entry name" value="SpaA"/>
    <property type="match status" value="1"/>
</dbReference>